<keyword evidence="3 4" id="KW-0732">Signal</keyword>
<dbReference type="InterPro" id="IPR018389">
    <property type="entry name" value="DctP_fam"/>
</dbReference>
<sequence>MRINRRTFLAGFAAMPLAMPALKRAQAATPVVAASLLGDDKPETLVWMHIRDQVERELPGRFAFNIVPNAALGGEKEVMEGVRLGSIQASLSTLSNLSAWAPQTQLFDLPFLFRDAAHLEAALEGTCGGDLSEKLALEGIVAPVFVNYGARHLLSREPLLAPDDVKGKRIRVIQSPLHAQLWESFGAHPIALPITETYNALSTGHVDTMDLTISAYAGFRLYEVAPQTTLTGHIHAAGAVVFSGRFWAGLDEEARSVLQKAAIEGARHFNALMAVDEKTSMKIARENGATFHEVAERTAWEGPARKVWESFAGQVGGMERIEAVAATACRA</sequence>
<dbReference type="PANTHER" id="PTHR33376">
    <property type="match status" value="1"/>
</dbReference>
<dbReference type="InterPro" id="IPR038404">
    <property type="entry name" value="TRAP_DctP_sf"/>
</dbReference>
<dbReference type="NCBIfam" id="NF037995">
    <property type="entry name" value="TRAP_S1"/>
    <property type="match status" value="1"/>
</dbReference>
<comment type="similarity">
    <text evidence="1">Belongs to the bacterial solute-binding protein 7 family.</text>
</comment>
<dbReference type="Gene3D" id="3.40.190.170">
    <property type="entry name" value="Bacterial extracellular solute-binding protein, family 7"/>
    <property type="match status" value="1"/>
</dbReference>
<dbReference type="EMBL" id="JBEPMN010000002">
    <property type="protein sequence ID" value="MET3660417.1"/>
    <property type="molecule type" value="Genomic_DNA"/>
</dbReference>
<reference evidence="5 6" key="1">
    <citation type="submission" date="2024-06" db="EMBL/GenBank/DDBJ databases">
        <title>Genomic Encyclopedia of Type Strains, Phase IV (KMG-IV): sequencing the most valuable type-strain genomes for metagenomic binning, comparative biology and taxonomic classification.</title>
        <authorList>
            <person name="Goeker M."/>
        </authorList>
    </citation>
    <scope>NUCLEOTIDE SEQUENCE [LARGE SCALE GENOMIC DNA]</scope>
    <source>
        <strain evidence="5 6">DSM 19730</strain>
    </source>
</reference>
<name>A0ABV2KH67_9HYPH</name>
<evidence type="ECO:0000313" key="5">
    <source>
        <dbReference type="EMBL" id="MET3660417.1"/>
    </source>
</evidence>
<dbReference type="CDD" id="cd13603">
    <property type="entry name" value="PBP2_TRAP_Siap_TeaA_like"/>
    <property type="match status" value="1"/>
</dbReference>
<organism evidence="5 6">
    <name type="scientific">Aquamicrobium ahrensii</name>
    <dbReference type="NCBI Taxonomy" id="469551"/>
    <lineage>
        <taxon>Bacteria</taxon>
        <taxon>Pseudomonadati</taxon>
        <taxon>Pseudomonadota</taxon>
        <taxon>Alphaproteobacteria</taxon>
        <taxon>Hyphomicrobiales</taxon>
        <taxon>Phyllobacteriaceae</taxon>
        <taxon>Aquamicrobium</taxon>
    </lineage>
</organism>
<evidence type="ECO:0000256" key="2">
    <source>
        <dbReference type="ARBA" id="ARBA00022448"/>
    </source>
</evidence>
<keyword evidence="2" id="KW-0813">Transport</keyword>
<dbReference type="Proteomes" id="UP001549143">
    <property type="component" value="Unassembled WGS sequence"/>
</dbReference>
<feature type="chain" id="PRO_5046710973" evidence="4">
    <location>
        <begin position="28"/>
        <end position="331"/>
    </location>
</feature>
<protein>
    <submittedName>
        <fullName evidence="5">Tripartite ATP-independent transporter DctP family solute receptor</fullName>
    </submittedName>
</protein>
<dbReference type="PROSITE" id="PS51318">
    <property type="entry name" value="TAT"/>
    <property type="match status" value="1"/>
</dbReference>
<dbReference type="RefSeq" id="WP_354150317.1">
    <property type="nucleotide sequence ID" value="NZ_JBEPMN010000002.1"/>
</dbReference>
<gene>
    <name evidence="5" type="ORF">ABID44_000731</name>
</gene>
<accession>A0ABV2KH67</accession>
<feature type="signal peptide" evidence="4">
    <location>
        <begin position="1"/>
        <end position="27"/>
    </location>
</feature>
<comment type="caution">
    <text evidence="5">The sequence shown here is derived from an EMBL/GenBank/DDBJ whole genome shotgun (WGS) entry which is preliminary data.</text>
</comment>
<dbReference type="PANTHER" id="PTHR33376:SF7">
    <property type="entry name" value="C4-DICARBOXYLATE-BINDING PROTEIN DCTB"/>
    <property type="match status" value="1"/>
</dbReference>
<proteinExistence type="inferred from homology"/>
<evidence type="ECO:0000313" key="6">
    <source>
        <dbReference type="Proteomes" id="UP001549143"/>
    </source>
</evidence>
<evidence type="ECO:0000256" key="4">
    <source>
        <dbReference type="SAM" id="SignalP"/>
    </source>
</evidence>
<evidence type="ECO:0000256" key="1">
    <source>
        <dbReference type="ARBA" id="ARBA00009023"/>
    </source>
</evidence>
<keyword evidence="5" id="KW-0675">Receptor</keyword>
<dbReference type="InterPro" id="IPR006311">
    <property type="entry name" value="TAT_signal"/>
</dbReference>
<dbReference type="Pfam" id="PF03480">
    <property type="entry name" value="DctP"/>
    <property type="match status" value="1"/>
</dbReference>
<evidence type="ECO:0000256" key="3">
    <source>
        <dbReference type="ARBA" id="ARBA00022729"/>
    </source>
</evidence>
<keyword evidence="6" id="KW-1185">Reference proteome</keyword>